<dbReference type="GO" id="GO:0005934">
    <property type="term" value="C:cellular bud tip"/>
    <property type="evidence" value="ECO:0007669"/>
    <property type="project" value="UniProtKB-SubCell"/>
</dbReference>
<name>A0AA35JCV3_SACUV</name>
<protein>
    <recommendedName>
        <fullName evidence="10">Guanine-nucleotide exchange factor YEL1</fullName>
    </recommendedName>
    <alternativeName>
        <fullName evidence="11">EFA6-like protein 1</fullName>
    </alternativeName>
</protein>
<evidence type="ECO:0000256" key="5">
    <source>
        <dbReference type="ARBA" id="ARBA00022490"/>
    </source>
</evidence>
<proteinExistence type="inferred from homology"/>
<evidence type="ECO:0000259" key="13">
    <source>
        <dbReference type="PROSITE" id="PS50190"/>
    </source>
</evidence>
<organism evidence="14 15">
    <name type="scientific">Saccharomyces uvarum</name>
    <name type="common">Yeast</name>
    <name type="synonym">Saccharomyces bayanus var. uvarum</name>
    <dbReference type="NCBI Taxonomy" id="230603"/>
    <lineage>
        <taxon>Eukaryota</taxon>
        <taxon>Fungi</taxon>
        <taxon>Dikarya</taxon>
        <taxon>Ascomycota</taxon>
        <taxon>Saccharomycotina</taxon>
        <taxon>Saccharomycetes</taxon>
        <taxon>Saccharomycetales</taxon>
        <taxon>Saccharomycetaceae</taxon>
        <taxon>Saccharomyces</taxon>
    </lineage>
</organism>
<dbReference type="InterPro" id="IPR035999">
    <property type="entry name" value="Sec7_dom_sf"/>
</dbReference>
<evidence type="ECO:0000256" key="4">
    <source>
        <dbReference type="ARBA" id="ARBA00022475"/>
    </source>
</evidence>
<evidence type="ECO:0000256" key="7">
    <source>
        <dbReference type="ARBA" id="ARBA00023136"/>
    </source>
</evidence>
<dbReference type="SMART" id="SM00222">
    <property type="entry name" value="Sec7"/>
    <property type="match status" value="1"/>
</dbReference>
<evidence type="ECO:0000256" key="8">
    <source>
        <dbReference type="ARBA" id="ARBA00037853"/>
    </source>
</evidence>
<dbReference type="GO" id="GO:0005085">
    <property type="term" value="F:guanyl-nucleotide exchange factor activity"/>
    <property type="evidence" value="ECO:0007669"/>
    <property type="project" value="UniProtKB-KW"/>
</dbReference>
<dbReference type="PROSITE" id="PS50190">
    <property type="entry name" value="SEC7"/>
    <property type="match status" value="1"/>
</dbReference>
<dbReference type="GO" id="GO:0032012">
    <property type="term" value="P:regulation of ARF protein signal transduction"/>
    <property type="evidence" value="ECO:0007669"/>
    <property type="project" value="InterPro"/>
</dbReference>
<evidence type="ECO:0000256" key="2">
    <source>
        <dbReference type="ARBA" id="ARBA00004266"/>
    </source>
</evidence>
<dbReference type="GO" id="GO:0005886">
    <property type="term" value="C:plasma membrane"/>
    <property type="evidence" value="ECO:0007669"/>
    <property type="project" value="UniProtKB-SubCell"/>
</dbReference>
<evidence type="ECO:0000256" key="1">
    <source>
        <dbReference type="ARBA" id="ARBA00004202"/>
    </source>
</evidence>
<dbReference type="Gene3D" id="1.10.1000.11">
    <property type="entry name" value="Arf Nucleotide-binding Site Opener,domain 2"/>
    <property type="match status" value="1"/>
</dbReference>
<comment type="subcellular location">
    <subcellularLocation>
        <location evidence="2">Bud neck</location>
    </subcellularLocation>
    <subcellularLocation>
        <location evidence="8">Bud tip</location>
    </subcellularLocation>
    <subcellularLocation>
        <location evidence="1">Cell membrane</location>
        <topology evidence="1">Peripheral membrane protein</topology>
    </subcellularLocation>
    <subcellularLocation>
        <location evidence="3">Cytoplasm</location>
    </subcellularLocation>
</comment>
<dbReference type="GO" id="GO:0005737">
    <property type="term" value="C:cytoplasm"/>
    <property type="evidence" value="ECO:0007669"/>
    <property type="project" value="UniProtKB-SubCell"/>
</dbReference>
<evidence type="ECO:0000256" key="9">
    <source>
        <dbReference type="ARBA" id="ARBA00038404"/>
    </source>
</evidence>
<keyword evidence="6" id="KW-0344">Guanine-nucleotide releasing factor</keyword>
<dbReference type="InterPro" id="IPR000904">
    <property type="entry name" value="Sec7_dom"/>
</dbReference>
<dbReference type="Proteomes" id="UP001162090">
    <property type="component" value="Chromosome 2"/>
</dbReference>
<keyword evidence="7" id="KW-0472">Membrane</keyword>
<dbReference type="GO" id="GO:0005935">
    <property type="term" value="C:cellular bud neck"/>
    <property type="evidence" value="ECO:0007669"/>
    <property type="project" value="UniProtKB-SubCell"/>
</dbReference>
<dbReference type="AlphaFoldDB" id="A0AA35JCV3"/>
<evidence type="ECO:0000313" key="15">
    <source>
        <dbReference type="Proteomes" id="UP001162090"/>
    </source>
</evidence>
<dbReference type="Pfam" id="PF01369">
    <property type="entry name" value="Sec7"/>
    <property type="match status" value="1"/>
</dbReference>
<gene>
    <name evidence="14" type="primary">SUVC02G0540</name>
    <name evidence="14" type="ORF">SUVC_02G0540</name>
</gene>
<dbReference type="EMBL" id="OX365913">
    <property type="protein sequence ID" value="CAI4054681.1"/>
    <property type="molecule type" value="Genomic_DNA"/>
</dbReference>
<dbReference type="InterPro" id="IPR023394">
    <property type="entry name" value="Sec7_C_sf"/>
</dbReference>
<comment type="similarity">
    <text evidence="9">Belongs to the YEL1 family.</text>
</comment>
<accession>A0AA35JCV3</accession>
<feature type="domain" description="SEC7" evidence="13">
    <location>
        <begin position="161"/>
        <end position="318"/>
    </location>
</feature>
<sequence>MCASLNDKGMYGAGGALQKSHDGSCSEGEDVLQSSKSMPVDEQSLSQSPAMINMCEFLQVDEVADDEKFVVPVETTITDETGVGSVVDEVAHDEKFVVPVETTITSETGVGSVVDEVAHDEKCVVPVEPTITAETGLGSVESNQSKAADRRNRIIALDILEGTYTEITYKEFANFLGKEGNHKILTAFIRLLDPLPLSLLEALSNLSQSIYFIAEAQNIDRILECLSTEWIACHPNTHWKSSYKLCHIVLFSLLILNSDLHNDSLIDHKKSKFSMVAFINNTMRALREESEFEELQISSGEHLIVEELSEYYKKLIENPLPLYMESRTSTATSDYDFSLDRFSTLGSREYGSSNLRTMNSSSATLYSRDAQVTMREVSAKSNRNFHNNKPMQVLYFKEPFDRDLVTDSDSSWYVDSLISISKKSLPNKYSKRDRDQVPAQKTASKRNKSFFGWLKPSKNKTFVDQSSRNSSLSYLNKDSEWDRVKVQIREGRMFIFKIKQSVKEVLYSSGKNRGSIEYYKEISSSYFAYSLFEAEAQVVQDNIIIGCEAIKSNVISKNTTKTKGNFTVTFPEDINGPAVVLEFQTKDVAEAHKFMQCINFWAGRISAVPMTQFELVSNEEYGWSDKIFTDLTCLDLKETTISEWKPLLGLELLYEDSKHMEIRLQDRLEELMHFTKQLGAWIDQHNQIKDKLVEVWSFDEGCFEVVMNNWNAKYLYMNSQYKKRLSYLEALQKAIESVTC</sequence>
<keyword evidence="4" id="KW-1003">Cell membrane</keyword>
<feature type="region of interest" description="Disordered" evidence="12">
    <location>
        <begin position="16"/>
        <end position="45"/>
    </location>
</feature>
<reference evidence="14" key="1">
    <citation type="submission" date="2022-10" db="EMBL/GenBank/DDBJ databases">
        <authorList>
            <person name="Byrne P K."/>
        </authorList>
    </citation>
    <scope>NUCLEOTIDE SEQUENCE</scope>
    <source>
        <strain evidence="14">CBS7001</strain>
    </source>
</reference>
<dbReference type="SUPFAM" id="SSF48425">
    <property type="entry name" value="Sec7 domain"/>
    <property type="match status" value="1"/>
</dbReference>
<evidence type="ECO:0000256" key="3">
    <source>
        <dbReference type="ARBA" id="ARBA00004496"/>
    </source>
</evidence>
<feature type="compositionally biased region" description="Polar residues" evidence="12">
    <location>
        <begin position="32"/>
        <end position="45"/>
    </location>
</feature>
<dbReference type="InterPro" id="IPR056468">
    <property type="entry name" value="PH_GEF_YEL1"/>
</dbReference>
<evidence type="ECO:0000256" key="6">
    <source>
        <dbReference type="ARBA" id="ARBA00022658"/>
    </source>
</evidence>
<dbReference type="Pfam" id="PF23633">
    <property type="entry name" value="PH_GEF_YEL1"/>
    <property type="match status" value="1"/>
</dbReference>
<evidence type="ECO:0000256" key="11">
    <source>
        <dbReference type="ARBA" id="ARBA00041565"/>
    </source>
</evidence>
<evidence type="ECO:0000256" key="10">
    <source>
        <dbReference type="ARBA" id="ARBA00040041"/>
    </source>
</evidence>
<evidence type="ECO:0000313" key="14">
    <source>
        <dbReference type="EMBL" id="CAI4054681.1"/>
    </source>
</evidence>
<evidence type="ECO:0000256" key="12">
    <source>
        <dbReference type="SAM" id="MobiDB-lite"/>
    </source>
</evidence>
<keyword evidence="5" id="KW-0963">Cytoplasm</keyword>